<evidence type="ECO:0000313" key="2">
    <source>
        <dbReference type="EMBL" id="KAJ3595982.1"/>
    </source>
</evidence>
<reference evidence="2" key="1">
    <citation type="submission" date="2022-07" db="EMBL/GenBank/DDBJ databases">
        <title>Chromosome-level genome of Muraenolepis orangiensis.</title>
        <authorList>
            <person name="Kim J."/>
        </authorList>
    </citation>
    <scope>NUCLEOTIDE SEQUENCE</scope>
    <source>
        <strain evidence="2">KU_S4_2022</strain>
        <tissue evidence="2">Muscle</tissue>
    </source>
</reference>
<dbReference type="EMBL" id="JANIIK010000110">
    <property type="protein sequence ID" value="KAJ3595982.1"/>
    <property type="molecule type" value="Genomic_DNA"/>
</dbReference>
<protein>
    <submittedName>
        <fullName evidence="2">Uncharacterized protein</fullName>
    </submittedName>
</protein>
<dbReference type="AlphaFoldDB" id="A0A9Q0E0S2"/>
<feature type="region of interest" description="Disordered" evidence="1">
    <location>
        <begin position="1"/>
        <end position="23"/>
    </location>
</feature>
<name>A0A9Q0E0S2_9TELE</name>
<accession>A0A9Q0E0S2</accession>
<dbReference type="Proteomes" id="UP001148018">
    <property type="component" value="Unassembled WGS sequence"/>
</dbReference>
<proteinExistence type="predicted"/>
<keyword evidence="3" id="KW-1185">Reference proteome</keyword>
<evidence type="ECO:0000313" key="3">
    <source>
        <dbReference type="Proteomes" id="UP001148018"/>
    </source>
</evidence>
<organism evidence="2 3">
    <name type="scientific">Muraenolepis orangiensis</name>
    <name type="common">Patagonian moray cod</name>
    <dbReference type="NCBI Taxonomy" id="630683"/>
    <lineage>
        <taxon>Eukaryota</taxon>
        <taxon>Metazoa</taxon>
        <taxon>Chordata</taxon>
        <taxon>Craniata</taxon>
        <taxon>Vertebrata</taxon>
        <taxon>Euteleostomi</taxon>
        <taxon>Actinopterygii</taxon>
        <taxon>Neopterygii</taxon>
        <taxon>Teleostei</taxon>
        <taxon>Neoteleostei</taxon>
        <taxon>Acanthomorphata</taxon>
        <taxon>Zeiogadaria</taxon>
        <taxon>Gadariae</taxon>
        <taxon>Gadiformes</taxon>
        <taxon>Muraenolepidoidei</taxon>
        <taxon>Muraenolepididae</taxon>
        <taxon>Muraenolepis</taxon>
    </lineage>
</organism>
<gene>
    <name evidence="2" type="ORF">NHX12_002391</name>
</gene>
<sequence length="78" mass="8258">MGESVLTHMSSLGCHGDKKRDGGIECQSVTAQGERDDIIPPEAMIHSASRGAMPISALWDRVGPLFSQVVMENSSGST</sequence>
<evidence type="ECO:0000256" key="1">
    <source>
        <dbReference type="SAM" id="MobiDB-lite"/>
    </source>
</evidence>
<comment type="caution">
    <text evidence="2">The sequence shown here is derived from an EMBL/GenBank/DDBJ whole genome shotgun (WGS) entry which is preliminary data.</text>
</comment>